<comment type="caution">
    <text evidence="1">The sequence shown here is derived from an EMBL/GenBank/DDBJ whole genome shotgun (WGS) entry which is preliminary data.</text>
</comment>
<evidence type="ECO:0000313" key="1">
    <source>
        <dbReference type="EMBL" id="GLS23043.1"/>
    </source>
</evidence>
<reference evidence="2" key="1">
    <citation type="journal article" date="2019" name="Int. J. Syst. Evol. Microbiol.">
        <title>The Global Catalogue of Microorganisms (GCM) 10K type strain sequencing project: providing services to taxonomists for standard genome sequencing and annotation.</title>
        <authorList>
            <consortium name="The Broad Institute Genomics Platform"/>
            <consortium name="The Broad Institute Genome Sequencing Center for Infectious Disease"/>
            <person name="Wu L."/>
            <person name="Ma J."/>
        </authorList>
    </citation>
    <scope>NUCLEOTIDE SEQUENCE [LARGE SCALE GENOMIC DNA]</scope>
    <source>
        <strain evidence="2">NBRC 101365</strain>
    </source>
</reference>
<evidence type="ECO:0000313" key="2">
    <source>
        <dbReference type="Proteomes" id="UP001156882"/>
    </source>
</evidence>
<protein>
    <submittedName>
        <fullName evidence="1">Uncharacterized protein</fullName>
    </submittedName>
</protein>
<sequence length="115" mass="12681">MDPAGERVKLAGGRRVSLGLEASASCASAAFPTTTRKRSRSHALSGWVDEETGRWRLRSSREGRIMEDAGRTVGAGRHRPVPAAWHADKACKATCFFRLQKAEASRERMARTIRT</sequence>
<keyword evidence="2" id="KW-1185">Reference proteome</keyword>
<dbReference type="EMBL" id="BSPC01000069">
    <property type="protein sequence ID" value="GLS23043.1"/>
    <property type="molecule type" value="Genomic_DNA"/>
</dbReference>
<dbReference type="Proteomes" id="UP001156882">
    <property type="component" value="Unassembled WGS sequence"/>
</dbReference>
<accession>A0ABQ6CRR7</accession>
<gene>
    <name evidence="1" type="ORF">GCM10007874_60630</name>
</gene>
<proteinExistence type="predicted"/>
<name>A0ABQ6CRR7_9HYPH</name>
<organism evidence="1 2">
    <name type="scientific">Labrys miyagiensis</name>
    <dbReference type="NCBI Taxonomy" id="346912"/>
    <lineage>
        <taxon>Bacteria</taxon>
        <taxon>Pseudomonadati</taxon>
        <taxon>Pseudomonadota</taxon>
        <taxon>Alphaproteobacteria</taxon>
        <taxon>Hyphomicrobiales</taxon>
        <taxon>Xanthobacteraceae</taxon>
        <taxon>Labrys</taxon>
    </lineage>
</organism>